<dbReference type="AlphaFoldDB" id="A0A5M8NZ41"/>
<dbReference type="EMBL" id="SNRX01000019">
    <property type="protein sequence ID" value="KAA6301424.1"/>
    <property type="molecule type" value="Genomic_DNA"/>
</dbReference>
<comment type="caution">
    <text evidence="1">The sequence shown here is derived from an EMBL/GenBank/DDBJ whole genome shotgun (WGS) entry which is preliminary data.</text>
</comment>
<sequence>MITITQPEIIRKGEKTRMQTTIDVDGNPRQLWFEVENEYATSLCHERSDGYVIGLLPWAMRHQHDITCEMPMGEGLYYQITSCLIPALCKSANKLYSTQIFASIDTQAILNNGAIGTGISCGIDSLHVLANQSNSPYPSLNLTHLVHHNVGSHGTDKDSEVLRIERENRAQAFADEMGYKLIKTNSNYAEIFQQTYPYINTYANCFAIYMMQKLWSNYFYASLGCGLNNFNLKNHDKKDSAYYDLLTLDCLSTKTLRIYSEGAAKTRFEKTKTVVNYLPVRSQRKSAQLFPKSI</sequence>
<organism evidence="1 2">
    <name type="scientific">Candidatus Ordinivivax streblomastigis</name>
    <dbReference type="NCBI Taxonomy" id="2540710"/>
    <lineage>
        <taxon>Bacteria</taxon>
        <taxon>Pseudomonadati</taxon>
        <taxon>Bacteroidota</taxon>
        <taxon>Bacteroidia</taxon>
        <taxon>Bacteroidales</taxon>
        <taxon>Candidatus Ordinivivax</taxon>
    </lineage>
</organism>
<protein>
    <submittedName>
        <fullName evidence="1">Uncharacterized protein</fullName>
    </submittedName>
</protein>
<dbReference type="Proteomes" id="UP000324575">
    <property type="component" value="Unassembled WGS sequence"/>
</dbReference>
<proteinExistence type="predicted"/>
<name>A0A5M8NZ41_9BACT</name>
<gene>
    <name evidence="1" type="ORF">EZS26_002411</name>
</gene>
<accession>A0A5M8NZ41</accession>
<reference evidence="1 2" key="1">
    <citation type="submission" date="2019-03" db="EMBL/GenBank/DDBJ databases">
        <title>Single cell metagenomics reveals metabolic interactions within the superorganism composed of flagellate Streblomastix strix and complex community of Bacteroidetes bacteria on its surface.</title>
        <authorList>
            <person name="Treitli S.C."/>
            <person name="Kolisko M."/>
            <person name="Husnik F."/>
            <person name="Keeling P."/>
            <person name="Hampl V."/>
        </authorList>
    </citation>
    <scope>NUCLEOTIDE SEQUENCE [LARGE SCALE GENOMIC DNA]</scope>
    <source>
        <strain evidence="1">St1</strain>
    </source>
</reference>
<evidence type="ECO:0000313" key="1">
    <source>
        <dbReference type="EMBL" id="KAA6301424.1"/>
    </source>
</evidence>
<evidence type="ECO:0000313" key="2">
    <source>
        <dbReference type="Proteomes" id="UP000324575"/>
    </source>
</evidence>